<proteinExistence type="predicted"/>
<dbReference type="EMBL" id="CAJOBD010002687">
    <property type="protein sequence ID" value="CAF3900688.1"/>
    <property type="molecule type" value="Genomic_DNA"/>
</dbReference>
<dbReference type="Proteomes" id="UP000663864">
    <property type="component" value="Unassembled WGS sequence"/>
</dbReference>
<sequence>MASSTTKQQQFLNSLTTEEINDFKTALLPPGCHLDLVNHRHVDSSLDLDQLATMKSIRSLDGAFFISNSTIFETKLHDLFVFLLDFE</sequence>
<dbReference type="Proteomes" id="UP000663836">
    <property type="component" value="Unassembled WGS sequence"/>
</dbReference>
<dbReference type="AlphaFoldDB" id="A0A815CV45"/>
<evidence type="ECO:0000313" key="3">
    <source>
        <dbReference type="Proteomes" id="UP000663864"/>
    </source>
</evidence>
<evidence type="ECO:0000313" key="2">
    <source>
        <dbReference type="EMBL" id="CAF3900688.1"/>
    </source>
</evidence>
<comment type="caution">
    <text evidence="1">The sequence shown here is derived from an EMBL/GenBank/DDBJ whole genome shotgun (WGS) entry which is preliminary data.</text>
</comment>
<organism evidence="1 3">
    <name type="scientific">Rotaria sordida</name>
    <dbReference type="NCBI Taxonomy" id="392033"/>
    <lineage>
        <taxon>Eukaryota</taxon>
        <taxon>Metazoa</taxon>
        <taxon>Spiralia</taxon>
        <taxon>Gnathifera</taxon>
        <taxon>Rotifera</taxon>
        <taxon>Eurotatoria</taxon>
        <taxon>Bdelloidea</taxon>
        <taxon>Philodinida</taxon>
        <taxon>Philodinidae</taxon>
        <taxon>Rotaria</taxon>
    </lineage>
</organism>
<gene>
    <name evidence="2" type="ORF">JBS370_LOCUS20859</name>
    <name evidence="1" type="ORF">ZHD862_LOCUS27340</name>
</gene>
<accession>A0A815CV45</accession>
<dbReference type="EMBL" id="CAJNOT010002149">
    <property type="protein sequence ID" value="CAF1288890.1"/>
    <property type="molecule type" value="Genomic_DNA"/>
</dbReference>
<protein>
    <submittedName>
        <fullName evidence="1">Uncharacterized protein</fullName>
    </submittedName>
</protein>
<evidence type="ECO:0000313" key="1">
    <source>
        <dbReference type="EMBL" id="CAF1288890.1"/>
    </source>
</evidence>
<reference evidence="1" key="1">
    <citation type="submission" date="2021-02" db="EMBL/GenBank/DDBJ databases">
        <authorList>
            <person name="Nowell W R."/>
        </authorList>
    </citation>
    <scope>NUCLEOTIDE SEQUENCE</scope>
</reference>
<name>A0A815CV45_9BILA</name>